<dbReference type="STRING" id="990316.MCON_2005"/>
<proteinExistence type="predicted"/>
<evidence type="ECO:0000259" key="2">
    <source>
        <dbReference type="Pfam" id="PF09972"/>
    </source>
</evidence>
<evidence type="ECO:0000313" key="3">
    <source>
        <dbReference type="EMBL" id="AEB68563.1"/>
    </source>
</evidence>
<dbReference type="OrthoDB" id="137138at2157"/>
<keyword evidence="1" id="KW-0472">Membrane</keyword>
<dbReference type="FunCoup" id="F4BWS7">
    <property type="interactions" value="1"/>
</dbReference>
<feature type="transmembrane region" description="Helical" evidence="1">
    <location>
        <begin position="267"/>
        <end position="289"/>
    </location>
</feature>
<evidence type="ECO:0000313" key="4">
    <source>
        <dbReference type="Proteomes" id="UP000007807"/>
    </source>
</evidence>
<feature type="transmembrane region" description="Helical" evidence="1">
    <location>
        <begin position="7"/>
        <end position="31"/>
    </location>
</feature>
<organism evidence="3 4">
    <name type="scientific">Methanothrix soehngenii (strain ATCC 5969 / DSM 3671 / JCM 10134 / NBRC 103675 / OCM 69 / GP-6)</name>
    <name type="common">Methanosaeta concilii</name>
    <dbReference type="NCBI Taxonomy" id="990316"/>
    <lineage>
        <taxon>Archaea</taxon>
        <taxon>Methanobacteriati</taxon>
        <taxon>Methanobacteriota</taxon>
        <taxon>Stenosarchaea group</taxon>
        <taxon>Methanomicrobia</taxon>
        <taxon>Methanotrichales</taxon>
        <taxon>Methanotrichaceae</taxon>
        <taxon>Methanothrix</taxon>
    </lineage>
</organism>
<feature type="domain" description="DUF2207" evidence="2">
    <location>
        <begin position="46"/>
        <end position="233"/>
    </location>
</feature>
<keyword evidence="1" id="KW-1133">Transmembrane helix</keyword>
<keyword evidence="4" id="KW-1185">Reference proteome</keyword>
<dbReference type="RefSeq" id="WP_013719605.1">
    <property type="nucleotide sequence ID" value="NC_015416.1"/>
</dbReference>
<dbReference type="KEGG" id="mcj:MCON_2005"/>
<name>F4BWS7_METSG</name>
<protein>
    <submittedName>
        <fullName evidence="3">Conserved domain protein</fullName>
    </submittedName>
</protein>
<dbReference type="AlphaFoldDB" id="F4BWS7"/>
<reference evidence="3 4" key="1">
    <citation type="journal article" date="2011" name="J. Bacteriol.">
        <title>Complete genome sequence of Methanosaeta concilii, a specialist in aceticlastic methanogenesis.</title>
        <authorList>
            <person name="Barber R.D."/>
            <person name="Zhang L."/>
            <person name="Harnack M."/>
            <person name="Olson M.V."/>
            <person name="Kaul R."/>
            <person name="Ingram-Smith C."/>
            <person name="Smith K.S."/>
        </authorList>
    </citation>
    <scope>NUCLEOTIDE SEQUENCE [LARGE SCALE GENOMIC DNA]</scope>
    <source>
        <strain evidence="4">ATCC 5969 / DSM 3671 / JCM 10134 / NBRC 103675 / OCM 69 / GP-6</strain>
    </source>
</reference>
<dbReference type="EMBL" id="CP002565">
    <property type="protein sequence ID" value="AEB68563.1"/>
    <property type="molecule type" value="Genomic_DNA"/>
</dbReference>
<dbReference type="HOGENOM" id="CLU_777575_0_0_2"/>
<dbReference type="Proteomes" id="UP000007807">
    <property type="component" value="Chromosome"/>
</dbReference>
<dbReference type="InterPro" id="IPR018702">
    <property type="entry name" value="DUF2207"/>
</dbReference>
<keyword evidence="1" id="KW-0812">Transmembrane</keyword>
<evidence type="ECO:0000256" key="1">
    <source>
        <dbReference type="SAM" id="Phobius"/>
    </source>
</evidence>
<dbReference type="InParanoid" id="F4BWS7"/>
<gene>
    <name evidence="3" type="ordered locus">MCON_2005</name>
</gene>
<dbReference type="GeneID" id="10461504"/>
<accession>F4BWS7</accession>
<dbReference type="Pfam" id="PF09972">
    <property type="entry name" value="DUF2207"/>
    <property type="match status" value="1"/>
</dbReference>
<sequence length="356" mass="40611">MKEERQAAVLIGIVALIGLGGLYLTGGIPFLEEPFPAGLFLGDVYVDSYRADLYLNGTLAERFDYQVKSSGKYRMLYRNWKMPLSSQSLDIPYIEPLSILPTSGAVPYVRDHNGTVQILSASGNRYNSEIASLALVNEAGGYYPQRFSTGQYQMEYLFRIHPYLECDQELCHWNLMLANEHLPYRQIAIYIHDPDELIVELFTHPQLRTQKEGEIWVITGGSPKDELIEVEMLLLPQTANIIEGITREVSNVYQRTITAQESEGSSLLFVLRFLVAALPMLLILVYLLIGREKRYTVPRALSTPPSRRRPWQVNMLFKGDAFDFDQDGFYATLLDLHKRDIIRIDTSHIPHVSHPI</sequence>